<dbReference type="InterPro" id="IPR050289">
    <property type="entry name" value="TorD/DmsD_chaperones"/>
</dbReference>
<dbReference type="PANTHER" id="PTHR34227:SF1">
    <property type="entry name" value="DIMETHYL SULFOXIDE REDUCTASE CHAPERONE-RELATED"/>
    <property type="match status" value="1"/>
</dbReference>
<dbReference type="RefSeq" id="WP_093071911.1">
    <property type="nucleotide sequence ID" value="NZ_FOGV01000003.1"/>
</dbReference>
<dbReference type="STRING" id="1464123.SAMN05444126_10336"/>
<dbReference type="SUPFAM" id="SSF89155">
    <property type="entry name" value="TorD-like"/>
    <property type="match status" value="1"/>
</dbReference>
<sequence length="254" mass="29420">MKMTADQLQKMEALLHIRVQQYDFLRQALLAEPTEEWLYLLRKSGYFNDVPFADEEPRLKRGADLIANTLAAHPDEDKRLFNQLHWDFTRLFIGPFQLPAPPWASAYKSEERMLFQEEAVQVRKAYSKYGYASSRYQAGDESTGRPSREPEDHIGYELDFMYRLAVRAKDAWKRNEKSEFAELIRDQSFFLHQHLLTWSAAFAGDLREQAATDFYQGIADVLEQTLHLDEMLLADAKAAAAYLSSTNSKEGEHV</sequence>
<reference evidence="3" key="1">
    <citation type="submission" date="2016-10" db="EMBL/GenBank/DDBJ databases">
        <authorList>
            <person name="de Groot N.N."/>
        </authorList>
    </citation>
    <scope>NUCLEOTIDE SEQUENCE [LARGE SCALE GENOMIC DNA]</scope>
    <source>
        <strain evidence="3">10nlg</strain>
    </source>
</reference>
<evidence type="ECO:0000256" key="1">
    <source>
        <dbReference type="ARBA" id="ARBA00023186"/>
    </source>
</evidence>
<dbReference type="Gene3D" id="1.10.3480.10">
    <property type="entry name" value="TorD-like"/>
    <property type="match status" value="1"/>
</dbReference>
<dbReference type="Pfam" id="PF02613">
    <property type="entry name" value="Nitrate_red_del"/>
    <property type="match status" value="1"/>
</dbReference>
<evidence type="ECO:0000313" key="2">
    <source>
        <dbReference type="EMBL" id="SER60514.1"/>
    </source>
</evidence>
<dbReference type="EMBL" id="FOGV01000003">
    <property type="protein sequence ID" value="SER60514.1"/>
    <property type="molecule type" value="Genomic_DNA"/>
</dbReference>
<keyword evidence="3" id="KW-1185">Reference proteome</keyword>
<gene>
    <name evidence="2" type="ORF">SAMN05444126_10336</name>
</gene>
<dbReference type="InterPro" id="IPR020945">
    <property type="entry name" value="DMSO/NO3_reduct_chaperone"/>
</dbReference>
<keyword evidence="1" id="KW-0143">Chaperone</keyword>
<organism evidence="2 3">
    <name type="scientific">Salisediminibacterium halotolerans</name>
    <dbReference type="NCBI Taxonomy" id="517425"/>
    <lineage>
        <taxon>Bacteria</taxon>
        <taxon>Bacillati</taxon>
        <taxon>Bacillota</taxon>
        <taxon>Bacilli</taxon>
        <taxon>Bacillales</taxon>
        <taxon>Bacillaceae</taxon>
        <taxon>Salisediminibacterium</taxon>
    </lineage>
</organism>
<evidence type="ECO:0000313" key="3">
    <source>
        <dbReference type="Proteomes" id="UP000199318"/>
    </source>
</evidence>
<protein>
    <submittedName>
        <fullName evidence="2">Nitrate reductase delta subunit</fullName>
    </submittedName>
</protein>
<proteinExistence type="predicted"/>
<dbReference type="InterPro" id="IPR036411">
    <property type="entry name" value="TorD-like_sf"/>
</dbReference>
<accession>A0A1H9QJ82</accession>
<dbReference type="OrthoDB" id="9795302at2"/>
<name>A0A1H9QJ82_9BACI</name>
<dbReference type="PANTHER" id="PTHR34227">
    <property type="entry name" value="CHAPERONE PROTEIN YCDY"/>
    <property type="match status" value="1"/>
</dbReference>
<comment type="caution">
    <text evidence="2">The sequence shown here is derived from an EMBL/GenBank/DDBJ whole genome shotgun (WGS) entry which is preliminary data.</text>
</comment>
<dbReference type="Proteomes" id="UP000199318">
    <property type="component" value="Unassembled WGS sequence"/>
</dbReference>
<dbReference type="AlphaFoldDB" id="A0A1H9QJ82"/>